<sequence>MDSHIDSHAVTRLEIVEMGRRRRWPDATKLRIVEESYSGPRLVSATARRHGISNQLLHLWRRAWREGRLGGEAAGGFVPAVIVPEMAATSGTPVSGTAGRIEVVSANGRRLIVERDVDVEALIRIVQALERLA</sequence>
<dbReference type="Pfam" id="PF01527">
    <property type="entry name" value="HTH_Tnp_1"/>
    <property type="match status" value="1"/>
</dbReference>
<dbReference type="InterPro" id="IPR002514">
    <property type="entry name" value="Transposase_8"/>
</dbReference>
<dbReference type="InterPro" id="IPR010921">
    <property type="entry name" value="Trp_repressor/repl_initiator"/>
</dbReference>
<dbReference type="PANTHER" id="PTHR37936">
    <property type="entry name" value="TRANSPOSASE INSC FOR INSERTION ELEMENT IS2A-RELATED"/>
    <property type="match status" value="1"/>
</dbReference>
<accession>A0ABW0P7N9</accession>
<evidence type="ECO:0000313" key="2">
    <source>
        <dbReference type="Proteomes" id="UP001596060"/>
    </source>
</evidence>
<dbReference type="PANTHER" id="PTHR37936:SF3">
    <property type="entry name" value="TRANSPOSASE INSC FOR INSERTION ELEMENT IS2A-RELATED"/>
    <property type="match status" value="1"/>
</dbReference>
<reference evidence="2" key="1">
    <citation type="journal article" date="2019" name="Int. J. Syst. Evol. Microbiol.">
        <title>The Global Catalogue of Microorganisms (GCM) 10K type strain sequencing project: providing services to taxonomists for standard genome sequencing and annotation.</title>
        <authorList>
            <consortium name="The Broad Institute Genomics Platform"/>
            <consortium name="The Broad Institute Genome Sequencing Center for Infectious Disease"/>
            <person name="Wu L."/>
            <person name="Ma J."/>
        </authorList>
    </citation>
    <scope>NUCLEOTIDE SEQUENCE [LARGE SCALE GENOMIC DNA]</scope>
    <source>
        <strain evidence="2">CCUG 43117</strain>
    </source>
</reference>
<comment type="caution">
    <text evidence="1">The sequence shown here is derived from an EMBL/GenBank/DDBJ whole genome shotgun (WGS) entry which is preliminary data.</text>
</comment>
<keyword evidence="2" id="KW-1185">Reference proteome</keyword>
<organism evidence="1 2">
    <name type="scientific">Bosea massiliensis</name>
    <dbReference type="NCBI Taxonomy" id="151419"/>
    <lineage>
        <taxon>Bacteria</taxon>
        <taxon>Pseudomonadati</taxon>
        <taxon>Pseudomonadota</taxon>
        <taxon>Alphaproteobacteria</taxon>
        <taxon>Hyphomicrobiales</taxon>
        <taxon>Boseaceae</taxon>
        <taxon>Bosea</taxon>
    </lineage>
</organism>
<dbReference type="RefSeq" id="WP_377817788.1">
    <property type="nucleotide sequence ID" value="NZ_JBHSLU010000086.1"/>
</dbReference>
<gene>
    <name evidence="1" type="ORF">ACFPN9_24285</name>
</gene>
<protein>
    <submittedName>
        <fullName evidence="1">Transposase</fullName>
    </submittedName>
</protein>
<dbReference type="EMBL" id="JBHSLU010000086">
    <property type="protein sequence ID" value="MFC5508368.1"/>
    <property type="molecule type" value="Genomic_DNA"/>
</dbReference>
<dbReference type="Proteomes" id="UP001596060">
    <property type="component" value="Unassembled WGS sequence"/>
</dbReference>
<proteinExistence type="predicted"/>
<dbReference type="NCBIfam" id="NF047595">
    <property type="entry name" value="IS66_ISRel24_TnpA"/>
    <property type="match status" value="1"/>
</dbReference>
<name>A0ABW0P7N9_9HYPH</name>
<dbReference type="SUPFAM" id="SSF48295">
    <property type="entry name" value="TrpR-like"/>
    <property type="match status" value="1"/>
</dbReference>
<evidence type="ECO:0000313" key="1">
    <source>
        <dbReference type="EMBL" id="MFC5508368.1"/>
    </source>
</evidence>